<name>A0A2N0TW88_9FLAO</name>
<keyword evidence="4 8" id="KW-0812">Transmembrane</keyword>
<dbReference type="STRING" id="447422.SAMN05660903_03504"/>
<dbReference type="Gene3D" id="2.40.170.20">
    <property type="entry name" value="TonB-dependent receptor, beta-barrel domain"/>
    <property type="match status" value="1"/>
</dbReference>
<sequence>MNGKKLHGILALFAVLMMQFSFAQEKTVSGKVTDDNGFPLLGVNVIEKGTNNGTQTDFDGEFSLSVEPGDVLVFSYVGFIAREVQVGADDVYNVALDTDTGSLEEVVVVAYGTTTKEAFTGSAEVIKSEQMEQRSLTSPISAIEGNATGVQITTSSGQPGSSPGIVIRGVGTLNGSTDPLYIVDGVQFEGDLNAINQNDIESITVLKDAASTSLYGSRAANGVVLITTKDGKKAGGLRVDVNSQYGVIDKAIDEYDFVGPGQYYELMWEGYKNSLDVDNPAAEASATIYNRLGYNPFDVPNDQIVGTDGQLNPNANVIFQGLDWYDALERQGSRESHNLSVSGGGDNHTVFFSASNLHERGYVVESSFRRTTSRLNANFTPTDWLTLGGNLNLSLSNTTGPSSRGTSIANPFSFAKDMGSIYPVYVVDPATGEYVRDVEGNLQYDRGEGYPDLGIRSRPNNVGRHAIEEAILNSDVTKTNNYGFRYNAGFKIIDGLELTLRYGQDVNDYLNKEYENNLVGDGAPAGRYSELRYRRTVENFNQIITYAKSFGNHNFDLTLGHESFDRHYSEVDGFKNTQTAVGIYEFDNFSTIADLSGYSSNKTLEGYFSRLNYNFDEKYYLSASARRDGSSVFNEDVRWGNFYSVGGAWRIDQEAFMDNVDFVNNLKLRASYGEVGNDDLNDYFISQPRYSLFPNAGEPGIFWSDLGNEELTWETVESWDVALEFGFFDYRLSGSIEFYRRNSTDLLYNVPLPISMGLSEGPANIGDMYNQGWELGLEGLIVDTEDFSWELGLQASTLKNEITFLPDPFVDGSKRWIEGRSRYDYFIHHYAGVDPENGDALYYAYEEDETGENVPVLNDDGTHQTVNDQNDANRAYVDATSIPDLIGSIRNDFTYKNFNLNFLFTYQLGGEILDYGYANMMHEGSYGDSFHPDILNAWKNPGDITDVPRLETGNNTLAPTLSSRWLTDASFLSLRNVNLSYDLGESALDQIGMDRLRLFVSAENLFILTERTGLDPQYNLSGTPSGNDYNPNRVISVGVNVAF</sequence>
<evidence type="ECO:0000256" key="9">
    <source>
        <dbReference type="RuleBase" id="RU003357"/>
    </source>
</evidence>
<comment type="caution">
    <text evidence="13">The sequence shown here is derived from an EMBL/GenBank/DDBJ whole genome shotgun (WGS) entry which is preliminary data.</text>
</comment>
<comment type="similarity">
    <text evidence="8 9">Belongs to the TonB-dependent receptor family.</text>
</comment>
<evidence type="ECO:0000256" key="2">
    <source>
        <dbReference type="ARBA" id="ARBA00022448"/>
    </source>
</evidence>
<evidence type="ECO:0000256" key="4">
    <source>
        <dbReference type="ARBA" id="ARBA00022692"/>
    </source>
</evidence>
<dbReference type="Gene3D" id="2.60.40.1120">
    <property type="entry name" value="Carboxypeptidase-like, regulatory domain"/>
    <property type="match status" value="1"/>
</dbReference>
<evidence type="ECO:0000256" key="8">
    <source>
        <dbReference type="PROSITE-ProRule" id="PRU01360"/>
    </source>
</evidence>
<dbReference type="GO" id="GO:0009279">
    <property type="term" value="C:cell outer membrane"/>
    <property type="evidence" value="ECO:0007669"/>
    <property type="project" value="UniProtKB-SubCell"/>
</dbReference>
<dbReference type="NCBIfam" id="TIGR04056">
    <property type="entry name" value="OMP_RagA_SusC"/>
    <property type="match status" value="1"/>
</dbReference>
<dbReference type="SUPFAM" id="SSF56935">
    <property type="entry name" value="Porins"/>
    <property type="match status" value="1"/>
</dbReference>
<evidence type="ECO:0000313" key="13">
    <source>
        <dbReference type="EMBL" id="PKD19000.1"/>
    </source>
</evidence>
<keyword evidence="10" id="KW-0732">Signal</keyword>
<evidence type="ECO:0000256" key="1">
    <source>
        <dbReference type="ARBA" id="ARBA00004571"/>
    </source>
</evidence>
<evidence type="ECO:0000256" key="10">
    <source>
        <dbReference type="SAM" id="SignalP"/>
    </source>
</evidence>
<evidence type="ECO:0000256" key="3">
    <source>
        <dbReference type="ARBA" id="ARBA00022452"/>
    </source>
</evidence>
<evidence type="ECO:0000256" key="7">
    <source>
        <dbReference type="ARBA" id="ARBA00023237"/>
    </source>
</evidence>
<proteinExistence type="inferred from homology"/>
<keyword evidence="14" id="KW-1185">Reference proteome</keyword>
<evidence type="ECO:0000259" key="12">
    <source>
        <dbReference type="Pfam" id="PF07715"/>
    </source>
</evidence>
<keyword evidence="7 8" id="KW-0998">Cell outer membrane</keyword>
<dbReference type="Proteomes" id="UP000232673">
    <property type="component" value="Unassembled WGS sequence"/>
</dbReference>
<gene>
    <name evidence="13" type="ORF">APR41_17240</name>
</gene>
<protein>
    <submittedName>
        <fullName evidence="13">SusC/RagA family TonB-linked outer membrane protein</fullName>
    </submittedName>
</protein>
<dbReference type="InterPro" id="IPR012910">
    <property type="entry name" value="Plug_dom"/>
</dbReference>
<dbReference type="AlphaFoldDB" id="A0A2N0TW88"/>
<dbReference type="PROSITE" id="PS52016">
    <property type="entry name" value="TONB_DEPENDENT_REC_3"/>
    <property type="match status" value="1"/>
</dbReference>
<reference evidence="13 14" key="1">
    <citation type="submission" date="2015-10" db="EMBL/GenBank/DDBJ databases">
        <title>Draft genome sequence of Salegentibacter salinarum KCTC 12975.</title>
        <authorList>
            <person name="Lin W."/>
            <person name="Zheng Q."/>
        </authorList>
    </citation>
    <scope>NUCLEOTIDE SEQUENCE [LARGE SCALE GENOMIC DNA]</scope>
    <source>
        <strain evidence="13 14">KCTC 12975</strain>
    </source>
</reference>
<dbReference type="InterPro" id="IPR036942">
    <property type="entry name" value="Beta-barrel_TonB_sf"/>
</dbReference>
<dbReference type="SUPFAM" id="SSF49464">
    <property type="entry name" value="Carboxypeptidase regulatory domain-like"/>
    <property type="match status" value="1"/>
</dbReference>
<dbReference type="Pfam" id="PF00593">
    <property type="entry name" value="TonB_dep_Rec_b-barrel"/>
    <property type="match status" value="1"/>
</dbReference>
<dbReference type="NCBIfam" id="TIGR04057">
    <property type="entry name" value="SusC_RagA_signa"/>
    <property type="match status" value="1"/>
</dbReference>
<accession>A0A2N0TW88</accession>
<dbReference type="InterPro" id="IPR023997">
    <property type="entry name" value="TonB-dep_OMP_SusC/RagA_CS"/>
</dbReference>
<dbReference type="InterPro" id="IPR023996">
    <property type="entry name" value="TonB-dep_OMP_SusC/RagA"/>
</dbReference>
<keyword evidence="5 9" id="KW-0798">TonB box</keyword>
<feature type="domain" description="TonB-dependent receptor-like beta-barrel" evidence="11">
    <location>
        <begin position="437"/>
        <end position="1005"/>
    </location>
</feature>
<dbReference type="Pfam" id="PF07715">
    <property type="entry name" value="Plug"/>
    <property type="match status" value="1"/>
</dbReference>
<dbReference type="InterPro" id="IPR000531">
    <property type="entry name" value="Beta-barrel_TonB"/>
</dbReference>
<dbReference type="InterPro" id="IPR008969">
    <property type="entry name" value="CarboxyPept-like_regulatory"/>
</dbReference>
<evidence type="ECO:0000256" key="5">
    <source>
        <dbReference type="ARBA" id="ARBA00023077"/>
    </source>
</evidence>
<feature type="domain" description="TonB-dependent receptor plug" evidence="12">
    <location>
        <begin position="117"/>
        <end position="223"/>
    </location>
</feature>
<keyword evidence="2 8" id="KW-0813">Transport</keyword>
<dbReference type="RefSeq" id="WP_232764097.1">
    <property type="nucleotide sequence ID" value="NZ_FUZC01000021.1"/>
</dbReference>
<feature type="chain" id="PRO_5014903346" evidence="10">
    <location>
        <begin position="24"/>
        <end position="1043"/>
    </location>
</feature>
<dbReference type="InterPro" id="IPR039426">
    <property type="entry name" value="TonB-dep_rcpt-like"/>
</dbReference>
<dbReference type="EMBL" id="LKTS01000018">
    <property type="protein sequence ID" value="PKD19000.1"/>
    <property type="molecule type" value="Genomic_DNA"/>
</dbReference>
<feature type="signal peptide" evidence="10">
    <location>
        <begin position="1"/>
        <end position="23"/>
    </location>
</feature>
<dbReference type="Gene3D" id="2.170.130.10">
    <property type="entry name" value="TonB-dependent receptor, plug domain"/>
    <property type="match status" value="1"/>
</dbReference>
<organism evidence="13 14">
    <name type="scientific">Salegentibacter salinarum</name>
    <dbReference type="NCBI Taxonomy" id="447422"/>
    <lineage>
        <taxon>Bacteria</taxon>
        <taxon>Pseudomonadati</taxon>
        <taxon>Bacteroidota</taxon>
        <taxon>Flavobacteriia</taxon>
        <taxon>Flavobacteriales</taxon>
        <taxon>Flavobacteriaceae</taxon>
        <taxon>Salegentibacter</taxon>
    </lineage>
</organism>
<evidence type="ECO:0000313" key="14">
    <source>
        <dbReference type="Proteomes" id="UP000232673"/>
    </source>
</evidence>
<evidence type="ECO:0000259" key="11">
    <source>
        <dbReference type="Pfam" id="PF00593"/>
    </source>
</evidence>
<keyword evidence="3 8" id="KW-1134">Transmembrane beta strand</keyword>
<dbReference type="Pfam" id="PF13715">
    <property type="entry name" value="CarbopepD_reg_2"/>
    <property type="match status" value="1"/>
</dbReference>
<keyword evidence="6 8" id="KW-0472">Membrane</keyword>
<comment type="subcellular location">
    <subcellularLocation>
        <location evidence="1 8">Cell outer membrane</location>
        <topology evidence="1 8">Multi-pass membrane protein</topology>
    </subcellularLocation>
</comment>
<evidence type="ECO:0000256" key="6">
    <source>
        <dbReference type="ARBA" id="ARBA00023136"/>
    </source>
</evidence>
<dbReference type="InterPro" id="IPR037066">
    <property type="entry name" value="Plug_dom_sf"/>
</dbReference>